<keyword evidence="5" id="KW-1185">Reference proteome</keyword>
<dbReference type="Pfam" id="PF06580">
    <property type="entry name" value="His_kinase"/>
    <property type="match status" value="1"/>
</dbReference>
<feature type="transmembrane region" description="Helical" evidence="1">
    <location>
        <begin position="74"/>
        <end position="95"/>
    </location>
</feature>
<dbReference type="Gene3D" id="3.30.565.10">
    <property type="entry name" value="Histidine kinase-like ATPase, C-terminal domain"/>
    <property type="match status" value="1"/>
</dbReference>
<dbReference type="EMBL" id="BSPB01000003">
    <property type="protein sequence ID" value="GLS13156.1"/>
    <property type="molecule type" value="Genomic_DNA"/>
</dbReference>
<dbReference type="InterPro" id="IPR050640">
    <property type="entry name" value="Bact_2-comp_sensor_kinase"/>
</dbReference>
<keyword evidence="1" id="KW-0472">Membrane</keyword>
<dbReference type="PANTHER" id="PTHR34220:SF9">
    <property type="entry name" value="SIGNAL TRANSDUCTION HISTIDINE KINASE INTERNAL REGION DOMAIN-CONTAINING PROTEIN"/>
    <property type="match status" value="1"/>
</dbReference>
<keyword evidence="1" id="KW-0812">Transmembrane</keyword>
<evidence type="ECO:0000313" key="5">
    <source>
        <dbReference type="Proteomes" id="UP001156903"/>
    </source>
</evidence>
<sequence>MPIPWSSAARHAAQTAGFCLAIAALQYGFAPDRPWQPLLAYSLCIGLITWAVIDLGRHALPAGRGTGWPHGWPGVLLVLAGIATGYLLGNALADLLCQRFGWYRTDTPVDLQAEIRRSLLITLVAAVVGVYYFYSRGRSAYLEREMLQARGLAAESQLRLLQSQLEPHMLFNTLANLRALIATDPPRAIAMLDQLNRFLRATLQASRNTRHPLADEYDRLRDYLALMSVRMGARLRCTLTLPDTLASHPVPPLLLQPLVENAIRHGLEPARLGGEITVQAESDGQTLWLEVRDDGIGCDGDPTEGFGLTHVRERLLNAYGPQARLHWHSARGQGTRVRLQLPLRPAAATPSP</sequence>
<feature type="transmembrane region" description="Helical" evidence="1">
    <location>
        <begin position="115"/>
        <end position="134"/>
    </location>
</feature>
<dbReference type="SUPFAM" id="SSF55874">
    <property type="entry name" value="ATPase domain of HSP90 chaperone/DNA topoisomerase II/histidine kinase"/>
    <property type="match status" value="1"/>
</dbReference>
<comment type="caution">
    <text evidence="4">The sequence shown here is derived from an EMBL/GenBank/DDBJ whole genome shotgun (WGS) entry which is preliminary data.</text>
</comment>
<evidence type="ECO:0000259" key="3">
    <source>
        <dbReference type="Pfam" id="PF06580"/>
    </source>
</evidence>
<proteinExistence type="predicted"/>
<feature type="transmembrane region" description="Helical" evidence="1">
    <location>
        <begin position="12"/>
        <end position="29"/>
    </location>
</feature>
<dbReference type="InterPro" id="IPR003594">
    <property type="entry name" value="HATPase_dom"/>
</dbReference>
<evidence type="ECO:0000313" key="4">
    <source>
        <dbReference type="EMBL" id="GLS13156.1"/>
    </source>
</evidence>
<dbReference type="InterPro" id="IPR036890">
    <property type="entry name" value="HATPase_C_sf"/>
</dbReference>
<evidence type="ECO:0008006" key="6">
    <source>
        <dbReference type="Google" id="ProtNLM"/>
    </source>
</evidence>
<dbReference type="Proteomes" id="UP001156903">
    <property type="component" value="Unassembled WGS sequence"/>
</dbReference>
<dbReference type="InterPro" id="IPR010559">
    <property type="entry name" value="Sig_transdc_His_kin_internal"/>
</dbReference>
<evidence type="ECO:0000259" key="2">
    <source>
        <dbReference type="Pfam" id="PF02518"/>
    </source>
</evidence>
<name>A0ABQ6BYW6_9BURK</name>
<evidence type="ECO:0000256" key="1">
    <source>
        <dbReference type="SAM" id="Phobius"/>
    </source>
</evidence>
<accession>A0ABQ6BYW6</accession>
<reference evidence="5" key="1">
    <citation type="journal article" date="2019" name="Int. J. Syst. Evol. Microbiol.">
        <title>The Global Catalogue of Microorganisms (GCM) 10K type strain sequencing project: providing services to taxonomists for standard genome sequencing and annotation.</title>
        <authorList>
            <consortium name="The Broad Institute Genomics Platform"/>
            <consortium name="The Broad Institute Genome Sequencing Center for Infectious Disease"/>
            <person name="Wu L."/>
            <person name="Ma J."/>
        </authorList>
    </citation>
    <scope>NUCLEOTIDE SEQUENCE [LARGE SCALE GENOMIC DNA]</scope>
    <source>
        <strain evidence="5">NBRC 109341</strain>
    </source>
</reference>
<dbReference type="PANTHER" id="PTHR34220">
    <property type="entry name" value="SENSOR HISTIDINE KINASE YPDA"/>
    <property type="match status" value="1"/>
</dbReference>
<keyword evidence="1" id="KW-1133">Transmembrane helix</keyword>
<feature type="domain" description="Signal transduction histidine kinase internal region" evidence="3">
    <location>
        <begin position="157"/>
        <end position="235"/>
    </location>
</feature>
<feature type="domain" description="Histidine kinase/HSP90-like ATPase" evidence="2">
    <location>
        <begin position="254"/>
        <end position="344"/>
    </location>
</feature>
<protein>
    <recommendedName>
        <fullName evidence="6">Histidine kinase</fullName>
    </recommendedName>
</protein>
<dbReference type="RefSeq" id="WP_284306629.1">
    <property type="nucleotide sequence ID" value="NZ_BSPB01000003.1"/>
</dbReference>
<organism evidence="4 5">
    <name type="scientific">Hydrogenophaga electricum</name>
    <dbReference type="NCBI Taxonomy" id="1230953"/>
    <lineage>
        <taxon>Bacteria</taxon>
        <taxon>Pseudomonadati</taxon>
        <taxon>Pseudomonadota</taxon>
        <taxon>Betaproteobacteria</taxon>
        <taxon>Burkholderiales</taxon>
        <taxon>Comamonadaceae</taxon>
        <taxon>Hydrogenophaga</taxon>
    </lineage>
</organism>
<dbReference type="Pfam" id="PF02518">
    <property type="entry name" value="HATPase_c"/>
    <property type="match status" value="1"/>
</dbReference>
<gene>
    <name evidence="4" type="ORF">GCM10007935_05850</name>
</gene>
<feature type="transmembrane region" description="Helical" evidence="1">
    <location>
        <begin position="35"/>
        <end position="53"/>
    </location>
</feature>